<protein>
    <recommendedName>
        <fullName evidence="1">Acyclic terpene utilisation N-terminal domain-containing protein</fullName>
    </recommendedName>
</protein>
<dbReference type="PANTHER" id="PTHR47585">
    <property type="match status" value="1"/>
</dbReference>
<gene>
    <name evidence="2" type="ORF">FVEG_17609</name>
</gene>
<dbReference type="KEGG" id="fvr:FVEG_17609"/>
<organism evidence="2 3">
    <name type="scientific">Gibberella moniliformis (strain M3125 / FGSC 7600)</name>
    <name type="common">Maize ear and stalk rot fungus</name>
    <name type="synonym">Fusarium verticillioides</name>
    <dbReference type="NCBI Taxonomy" id="334819"/>
    <lineage>
        <taxon>Eukaryota</taxon>
        <taxon>Fungi</taxon>
        <taxon>Dikarya</taxon>
        <taxon>Ascomycota</taxon>
        <taxon>Pezizomycotina</taxon>
        <taxon>Sordariomycetes</taxon>
        <taxon>Hypocreomycetidae</taxon>
        <taxon>Hypocreales</taxon>
        <taxon>Nectriaceae</taxon>
        <taxon>Fusarium</taxon>
        <taxon>Fusarium fujikuroi species complex</taxon>
    </lineage>
</organism>
<evidence type="ECO:0000259" key="1">
    <source>
        <dbReference type="Pfam" id="PF07287"/>
    </source>
</evidence>
<dbReference type="AlphaFoldDB" id="W7N821"/>
<dbReference type="GeneID" id="30074485"/>
<dbReference type="InterPro" id="IPR010839">
    <property type="entry name" value="AtuA_N"/>
</dbReference>
<dbReference type="Pfam" id="PF07287">
    <property type="entry name" value="AtuA"/>
    <property type="match status" value="1"/>
</dbReference>
<proteinExistence type="predicted"/>
<dbReference type="PANTHER" id="PTHR47585:SF1">
    <property type="entry name" value="DUF1446 DOMAIN-CONTAINING PROTEIN"/>
    <property type="match status" value="1"/>
</dbReference>
<accession>W7N821</accession>
<dbReference type="EMBL" id="CM000587">
    <property type="protein sequence ID" value="EWG55874.1"/>
    <property type="molecule type" value="Genomic_DNA"/>
</dbReference>
<feature type="domain" description="Acyclic terpene utilisation N-terminal" evidence="1">
    <location>
        <begin position="58"/>
        <end position="122"/>
    </location>
</feature>
<sequence length="144" mass="16288">MDKTDKGDLLVDCIECGFYMTGGNFSGFNSIPKTGTKDFLSPRSRLTVYSWLPYKKGRVVYEIQRACYLDPDVVADIRNVQVLDKRKNRVAVSGLTCQAPPPITKLAIYTTGGFQIEYYLSADFRNCFEEVVADRADYTTLRVD</sequence>
<evidence type="ECO:0000313" key="2">
    <source>
        <dbReference type="EMBL" id="EWG55874.1"/>
    </source>
</evidence>
<keyword evidence="3" id="KW-1185">Reference proteome</keyword>
<name>W7N821_GIBM7</name>
<dbReference type="Proteomes" id="UP000009096">
    <property type="component" value="Chromosome 10"/>
</dbReference>
<dbReference type="EMBL" id="DS022265">
    <property type="protein sequence ID" value="EWG55874.1"/>
    <property type="molecule type" value="Genomic_DNA"/>
</dbReference>
<dbReference type="RefSeq" id="XP_018762065.1">
    <property type="nucleotide sequence ID" value="XM_018906849.1"/>
</dbReference>
<reference evidence="2 3" key="1">
    <citation type="journal article" date="2010" name="Nature">
        <title>Comparative genomics reveals mobile pathogenicity chromosomes in Fusarium.</title>
        <authorList>
            <person name="Ma L.J."/>
            <person name="van der Does H.C."/>
            <person name="Borkovich K.A."/>
            <person name="Coleman J.J."/>
            <person name="Daboussi M.J."/>
            <person name="Di Pietro A."/>
            <person name="Dufresne M."/>
            <person name="Freitag M."/>
            <person name="Grabherr M."/>
            <person name="Henrissat B."/>
            <person name="Houterman P.M."/>
            <person name="Kang S."/>
            <person name="Shim W.B."/>
            <person name="Woloshuk C."/>
            <person name="Xie X."/>
            <person name="Xu J.R."/>
            <person name="Antoniw J."/>
            <person name="Baker S.E."/>
            <person name="Bluhm B.H."/>
            <person name="Breakspear A."/>
            <person name="Brown D.W."/>
            <person name="Butchko R.A."/>
            <person name="Chapman S."/>
            <person name="Coulson R."/>
            <person name="Coutinho P.M."/>
            <person name="Danchin E.G."/>
            <person name="Diener A."/>
            <person name="Gale L.R."/>
            <person name="Gardiner D.M."/>
            <person name="Goff S."/>
            <person name="Hammond-Kosack K.E."/>
            <person name="Hilburn K."/>
            <person name="Hua-Van A."/>
            <person name="Jonkers W."/>
            <person name="Kazan K."/>
            <person name="Kodira C.D."/>
            <person name="Koehrsen M."/>
            <person name="Kumar L."/>
            <person name="Lee Y.H."/>
            <person name="Li L."/>
            <person name="Manners J.M."/>
            <person name="Miranda-Saavedra D."/>
            <person name="Mukherjee M."/>
            <person name="Park G."/>
            <person name="Park J."/>
            <person name="Park S.Y."/>
            <person name="Proctor R.H."/>
            <person name="Regev A."/>
            <person name="Ruiz-Roldan M.C."/>
            <person name="Sain D."/>
            <person name="Sakthikumar S."/>
            <person name="Sykes S."/>
            <person name="Schwartz D.C."/>
            <person name="Turgeon B.G."/>
            <person name="Wapinski I."/>
            <person name="Yoder O."/>
            <person name="Young S."/>
            <person name="Zeng Q."/>
            <person name="Zhou S."/>
            <person name="Galagan J."/>
            <person name="Cuomo C.A."/>
            <person name="Kistler H.C."/>
            <person name="Rep M."/>
        </authorList>
    </citation>
    <scope>NUCLEOTIDE SEQUENCE [LARGE SCALE GENOMIC DNA]</scope>
    <source>
        <strain evidence="3">M3125 / FGSC 7600</strain>
    </source>
</reference>
<dbReference type="VEuPathDB" id="FungiDB:FVEG_17609"/>
<evidence type="ECO:0000313" key="3">
    <source>
        <dbReference type="Proteomes" id="UP000009096"/>
    </source>
</evidence>